<dbReference type="GO" id="GO:0005829">
    <property type="term" value="C:cytosol"/>
    <property type="evidence" value="ECO:0007669"/>
    <property type="project" value="TreeGrafter"/>
</dbReference>
<name>X0TQ58_9ZZZZ</name>
<evidence type="ECO:0000256" key="5">
    <source>
        <dbReference type="ARBA" id="ARBA00023014"/>
    </source>
</evidence>
<keyword evidence="2" id="KW-0949">S-adenosyl-L-methionine</keyword>
<dbReference type="InterPro" id="IPR006158">
    <property type="entry name" value="Cobalamin-bd"/>
</dbReference>
<dbReference type="PANTHER" id="PTHR43409">
    <property type="entry name" value="ANAEROBIC MAGNESIUM-PROTOPORPHYRIN IX MONOMETHYL ESTER CYCLASE-RELATED"/>
    <property type="match status" value="1"/>
</dbReference>
<sequence>MKVTFINPAADIRRTFLYRLADFFYGPRHPITGPLILGSILKSAGHEVEVYEELFENIDYEKVLKGTDLVGFYTMTSNAVRAYELADFAKTKLNIKVVIGGMHASVLPEEALKHADQVVVGEAENVIRDIVEGKINDKIVYASPVKDLDKVPFPDYSL</sequence>
<dbReference type="Gene3D" id="3.40.50.280">
    <property type="entry name" value="Cobalamin-binding domain"/>
    <property type="match status" value="1"/>
</dbReference>
<protein>
    <recommendedName>
        <fullName evidence="6">B12-binding domain-containing protein</fullName>
    </recommendedName>
</protein>
<dbReference type="CDD" id="cd02068">
    <property type="entry name" value="radical_SAM_B12_BD"/>
    <property type="match status" value="1"/>
</dbReference>
<evidence type="ECO:0000256" key="3">
    <source>
        <dbReference type="ARBA" id="ARBA00022723"/>
    </source>
</evidence>
<proteinExistence type="predicted"/>
<reference evidence="7" key="1">
    <citation type="journal article" date="2014" name="Front. Microbiol.">
        <title>High frequency of phylogenetically diverse reductive dehalogenase-homologous genes in deep subseafloor sedimentary metagenomes.</title>
        <authorList>
            <person name="Kawai M."/>
            <person name="Futagami T."/>
            <person name="Toyoda A."/>
            <person name="Takaki Y."/>
            <person name="Nishi S."/>
            <person name="Hori S."/>
            <person name="Arai W."/>
            <person name="Tsubouchi T."/>
            <person name="Morono Y."/>
            <person name="Uchiyama I."/>
            <person name="Ito T."/>
            <person name="Fujiyama A."/>
            <person name="Inagaki F."/>
            <person name="Takami H."/>
        </authorList>
    </citation>
    <scope>NUCLEOTIDE SEQUENCE</scope>
    <source>
        <strain evidence="7">Expedition CK06-06</strain>
    </source>
</reference>
<keyword evidence="3" id="KW-0479">Metal-binding</keyword>
<dbReference type="EMBL" id="BARS01017231">
    <property type="protein sequence ID" value="GAF95668.1"/>
    <property type="molecule type" value="Genomic_DNA"/>
</dbReference>
<gene>
    <name evidence="7" type="ORF">S01H1_28222</name>
</gene>
<dbReference type="PANTHER" id="PTHR43409:SF7">
    <property type="entry name" value="BLL1977 PROTEIN"/>
    <property type="match status" value="1"/>
</dbReference>
<evidence type="ECO:0000256" key="4">
    <source>
        <dbReference type="ARBA" id="ARBA00023004"/>
    </source>
</evidence>
<evidence type="ECO:0000259" key="6">
    <source>
        <dbReference type="PROSITE" id="PS51332"/>
    </source>
</evidence>
<dbReference type="AlphaFoldDB" id="X0TQ58"/>
<keyword evidence="4" id="KW-0408">Iron</keyword>
<dbReference type="GO" id="GO:0031419">
    <property type="term" value="F:cobalamin binding"/>
    <property type="evidence" value="ECO:0007669"/>
    <property type="project" value="InterPro"/>
</dbReference>
<evidence type="ECO:0000256" key="2">
    <source>
        <dbReference type="ARBA" id="ARBA00022691"/>
    </source>
</evidence>
<keyword evidence="5" id="KW-0411">Iron-sulfur</keyword>
<comment type="cofactor">
    <cofactor evidence="1">
        <name>[4Fe-4S] cluster</name>
        <dbReference type="ChEBI" id="CHEBI:49883"/>
    </cofactor>
</comment>
<dbReference type="Pfam" id="PF02310">
    <property type="entry name" value="B12-binding"/>
    <property type="match status" value="1"/>
</dbReference>
<comment type="caution">
    <text evidence="7">The sequence shown here is derived from an EMBL/GenBank/DDBJ whole genome shotgun (WGS) entry which is preliminary data.</text>
</comment>
<accession>X0TQ58</accession>
<evidence type="ECO:0000313" key="7">
    <source>
        <dbReference type="EMBL" id="GAF95668.1"/>
    </source>
</evidence>
<evidence type="ECO:0000256" key="1">
    <source>
        <dbReference type="ARBA" id="ARBA00001966"/>
    </source>
</evidence>
<feature type="domain" description="B12-binding" evidence="6">
    <location>
        <begin position="13"/>
        <end position="141"/>
    </location>
</feature>
<dbReference type="GO" id="GO:0051536">
    <property type="term" value="F:iron-sulfur cluster binding"/>
    <property type="evidence" value="ECO:0007669"/>
    <property type="project" value="UniProtKB-KW"/>
</dbReference>
<dbReference type="InterPro" id="IPR051198">
    <property type="entry name" value="BchE-like"/>
</dbReference>
<dbReference type="GO" id="GO:0046872">
    <property type="term" value="F:metal ion binding"/>
    <property type="evidence" value="ECO:0007669"/>
    <property type="project" value="UniProtKB-KW"/>
</dbReference>
<organism evidence="7">
    <name type="scientific">marine sediment metagenome</name>
    <dbReference type="NCBI Taxonomy" id="412755"/>
    <lineage>
        <taxon>unclassified sequences</taxon>
        <taxon>metagenomes</taxon>
        <taxon>ecological metagenomes</taxon>
    </lineage>
</organism>
<dbReference type="PROSITE" id="PS51332">
    <property type="entry name" value="B12_BINDING"/>
    <property type="match status" value="1"/>
</dbReference>
<feature type="non-terminal residue" evidence="7">
    <location>
        <position position="158"/>
    </location>
</feature>